<dbReference type="Proteomes" id="UP000265520">
    <property type="component" value="Unassembled WGS sequence"/>
</dbReference>
<feature type="non-terminal residue" evidence="1">
    <location>
        <position position="1"/>
    </location>
</feature>
<evidence type="ECO:0000313" key="2">
    <source>
        <dbReference type="Proteomes" id="UP000265520"/>
    </source>
</evidence>
<protein>
    <submittedName>
        <fullName evidence="1">Uncharacterized protein</fullName>
    </submittedName>
</protein>
<evidence type="ECO:0000313" key="1">
    <source>
        <dbReference type="EMBL" id="MCI72993.1"/>
    </source>
</evidence>
<sequence>GGEFTVASMDRNTYKVIGGIGEGEPPRCTASVAVAER</sequence>
<proteinExistence type="predicted"/>
<organism evidence="1 2">
    <name type="scientific">Trifolium medium</name>
    <dbReference type="NCBI Taxonomy" id="97028"/>
    <lineage>
        <taxon>Eukaryota</taxon>
        <taxon>Viridiplantae</taxon>
        <taxon>Streptophyta</taxon>
        <taxon>Embryophyta</taxon>
        <taxon>Tracheophyta</taxon>
        <taxon>Spermatophyta</taxon>
        <taxon>Magnoliopsida</taxon>
        <taxon>eudicotyledons</taxon>
        <taxon>Gunneridae</taxon>
        <taxon>Pentapetalae</taxon>
        <taxon>rosids</taxon>
        <taxon>fabids</taxon>
        <taxon>Fabales</taxon>
        <taxon>Fabaceae</taxon>
        <taxon>Papilionoideae</taxon>
        <taxon>50 kb inversion clade</taxon>
        <taxon>NPAAA clade</taxon>
        <taxon>Hologalegina</taxon>
        <taxon>IRL clade</taxon>
        <taxon>Trifolieae</taxon>
        <taxon>Trifolium</taxon>
    </lineage>
</organism>
<dbReference type="EMBL" id="LXQA010829367">
    <property type="protein sequence ID" value="MCI72993.1"/>
    <property type="molecule type" value="Genomic_DNA"/>
</dbReference>
<reference evidence="1 2" key="1">
    <citation type="journal article" date="2018" name="Front. Plant Sci.">
        <title>Red Clover (Trifolium pratense) and Zigzag Clover (T. medium) - A Picture of Genomic Similarities and Differences.</title>
        <authorList>
            <person name="Dluhosova J."/>
            <person name="Istvanek J."/>
            <person name="Nedelnik J."/>
            <person name="Repkova J."/>
        </authorList>
    </citation>
    <scope>NUCLEOTIDE SEQUENCE [LARGE SCALE GENOMIC DNA]</scope>
    <source>
        <strain evidence="2">cv. 10/8</strain>
        <tissue evidence="1">Leaf</tissue>
    </source>
</reference>
<comment type="caution">
    <text evidence="1">The sequence shown here is derived from an EMBL/GenBank/DDBJ whole genome shotgun (WGS) entry which is preliminary data.</text>
</comment>
<dbReference type="AlphaFoldDB" id="A0A392UHA8"/>
<accession>A0A392UHA8</accession>
<keyword evidence="2" id="KW-1185">Reference proteome</keyword>
<name>A0A392UHA8_9FABA</name>